<name>A0A9I9EKS5_CUCME</name>
<dbReference type="Gramene" id="MELO3C034765.2.1">
    <property type="protein sequence ID" value="MELO3C034765.2.1"/>
    <property type="gene ID" value="MELO3C034765.2"/>
</dbReference>
<accession>A0A9I9EKS5</accession>
<dbReference type="EnsemblPlants" id="MELO3C034765.2.1">
    <property type="protein sequence ID" value="MELO3C034765.2.1"/>
    <property type="gene ID" value="MELO3C034765.2"/>
</dbReference>
<organism evidence="1">
    <name type="scientific">Cucumis melo</name>
    <name type="common">Muskmelon</name>
    <dbReference type="NCBI Taxonomy" id="3656"/>
    <lineage>
        <taxon>Eukaryota</taxon>
        <taxon>Viridiplantae</taxon>
        <taxon>Streptophyta</taxon>
        <taxon>Embryophyta</taxon>
        <taxon>Tracheophyta</taxon>
        <taxon>Spermatophyta</taxon>
        <taxon>Magnoliopsida</taxon>
        <taxon>eudicotyledons</taxon>
        <taxon>Gunneridae</taxon>
        <taxon>Pentapetalae</taxon>
        <taxon>rosids</taxon>
        <taxon>fabids</taxon>
        <taxon>Cucurbitales</taxon>
        <taxon>Cucurbitaceae</taxon>
        <taxon>Benincaseae</taxon>
        <taxon>Cucumis</taxon>
    </lineage>
</organism>
<dbReference type="AlphaFoldDB" id="A0A9I9EKS5"/>
<evidence type="ECO:0000313" key="1">
    <source>
        <dbReference type="EnsemblPlants" id="MELO3C034765.2.1"/>
    </source>
</evidence>
<protein>
    <submittedName>
        <fullName evidence="1">Uncharacterized protein</fullName>
    </submittedName>
</protein>
<sequence>RQVQAVPQCHVCSPQKERFNYKLSLIKHWNKLNGLKSIQEITKRKLQKWNKCES</sequence>
<proteinExistence type="predicted"/>
<reference evidence="1" key="1">
    <citation type="submission" date="2023-03" db="UniProtKB">
        <authorList>
            <consortium name="EnsemblPlants"/>
        </authorList>
    </citation>
    <scope>IDENTIFICATION</scope>
</reference>